<evidence type="ECO:0000313" key="2">
    <source>
        <dbReference type="Proteomes" id="UP000516370"/>
    </source>
</evidence>
<organism evidence="1 2">
    <name type="scientific">Marinomonas arctica</name>
    <dbReference type="NCBI Taxonomy" id="383750"/>
    <lineage>
        <taxon>Bacteria</taxon>
        <taxon>Pseudomonadati</taxon>
        <taxon>Pseudomonadota</taxon>
        <taxon>Gammaproteobacteria</taxon>
        <taxon>Oceanospirillales</taxon>
        <taxon>Oceanospirillaceae</taxon>
        <taxon>Marinomonas</taxon>
    </lineage>
</organism>
<dbReference type="RefSeq" id="WP_111606481.1">
    <property type="nucleotide sequence ID" value="NZ_BMLJ01000007.1"/>
</dbReference>
<gene>
    <name evidence="1" type="ORF">IBG28_06825</name>
</gene>
<dbReference type="KEGG" id="mard:IBG28_06825"/>
<reference evidence="1 2" key="1">
    <citation type="submission" date="2020-09" db="EMBL/GenBank/DDBJ databases">
        <title>Complete genome sequence of an Arctic sea ice bacterium Marinomonas arctica BSI20414.</title>
        <authorList>
            <person name="Liao L."/>
            <person name="Chen B."/>
        </authorList>
    </citation>
    <scope>NUCLEOTIDE SEQUENCE [LARGE SCALE GENOMIC DNA]</scope>
    <source>
        <strain evidence="1 2">BSI20414</strain>
    </source>
</reference>
<sequence length="82" mass="9347">MSKVRMISRKSRKEPLHDLATLQKLAAQASRRAVQQAEKSHVSAAYVKDGKLIMRNPDHSITEVKLLSDRPRLNAEDLVWQV</sequence>
<dbReference type="Proteomes" id="UP000516370">
    <property type="component" value="Chromosome"/>
</dbReference>
<proteinExistence type="predicted"/>
<keyword evidence="2" id="KW-1185">Reference proteome</keyword>
<evidence type="ECO:0000313" key="1">
    <source>
        <dbReference type="EMBL" id="QNT07330.1"/>
    </source>
</evidence>
<protein>
    <submittedName>
        <fullName evidence="1">Uncharacterized protein</fullName>
    </submittedName>
</protein>
<name>A0A7H1JA14_9GAMM</name>
<dbReference type="EMBL" id="CP061081">
    <property type="protein sequence ID" value="QNT07330.1"/>
    <property type="molecule type" value="Genomic_DNA"/>
</dbReference>
<dbReference type="AlphaFoldDB" id="A0A7H1JA14"/>
<accession>A0A7H1JA14</accession>